<dbReference type="EMBL" id="ML993594">
    <property type="protein sequence ID" value="KAF2167185.1"/>
    <property type="molecule type" value="Genomic_DNA"/>
</dbReference>
<accession>A0A6A6CJ63</accession>
<organism evidence="1 2">
    <name type="scientific">Zasmidium cellare ATCC 36951</name>
    <dbReference type="NCBI Taxonomy" id="1080233"/>
    <lineage>
        <taxon>Eukaryota</taxon>
        <taxon>Fungi</taxon>
        <taxon>Dikarya</taxon>
        <taxon>Ascomycota</taxon>
        <taxon>Pezizomycotina</taxon>
        <taxon>Dothideomycetes</taxon>
        <taxon>Dothideomycetidae</taxon>
        <taxon>Mycosphaerellales</taxon>
        <taxon>Mycosphaerellaceae</taxon>
        <taxon>Zasmidium</taxon>
    </lineage>
</organism>
<dbReference type="AlphaFoldDB" id="A0A6A6CJ63"/>
<dbReference type="PANTHER" id="PTHR10622:SF10">
    <property type="entry name" value="HET DOMAIN-CONTAINING PROTEIN"/>
    <property type="match status" value="1"/>
</dbReference>
<evidence type="ECO:0000313" key="2">
    <source>
        <dbReference type="Proteomes" id="UP000799537"/>
    </source>
</evidence>
<gene>
    <name evidence="1" type="ORF">M409DRAFT_22614</name>
</gene>
<dbReference type="Proteomes" id="UP000799537">
    <property type="component" value="Unassembled WGS sequence"/>
</dbReference>
<proteinExistence type="predicted"/>
<name>A0A6A6CJ63_ZASCE</name>
<sequence length="407" mass="47176">MRLLNVHTLQFQEFHDGHDVPAYIIASHRWLTPADEEATYKCVLKKKARDFAELQESINSMFRWYRRARCCLAFLGDVDELLAPATVLFVDRNWERIGYKGRVRKDMKGFVRSENDLTGIIHEITGIRESVLYDYCVSRGLSFEEKQQWVVGRETTREEDKAYCLLGIFNVSMPLVYGEGRKAQRRLLKEIQENEREREAKRERKIHRKRTAAWIKEKATGLEQLQPILEEEQHSPDDSVAQPQMTKLKLLPPVSSAFEDESTREHRNVAIITSLRTRWQAQGSRDGAIHSLARDLEKLGYVDPGGSIHNALHHTQRRSRQAQMAYRDMVQLGWTHERGVQYMRTVLQHDGHDPSVARAMIVEYLMYDPGIVDAGSLPYIPAKRQVPGAENVVESTFDVFVRMHLFC</sequence>
<dbReference type="RefSeq" id="XP_033668074.1">
    <property type="nucleotide sequence ID" value="XM_033806415.1"/>
</dbReference>
<protein>
    <submittedName>
        <fullName evidence="1">Uncharacterized protein</fullName>
    </submittedName>
</protein>
<dbReference type="PANTHER" id="PTHR10622">
    <property type="entry name" value="HET DOMAIN-CONTAINING PROTEIN"/>
    <property type="match status" value="1"/>
</dbReference>
<dbReference type="GeneID" id="54559687"/>
<reference evidence="1" key="1">
    <citation type="journal article" date="2020" name="Stud. Mycol.">
        <title>101 Dothideomycetes genomes: a test case for predicting lifestyles and emergence of pathogens.</title>
        <authorList>
            <person name="Haridas S."/>
            <person name="Albert R."/>
            <person name="Binder M."/>
            <person name="Bloem J."/>
            <person name="Labutti K."/>
            <person name="Salamov A."/>
            <person name="Andreopoulos B."/>
            <person name="Baker S."/>
            <person name="Barry K."/>
            <person name="Bills G."/>
            <person name="Bluhm B."/>
            <person name="Cannon C."/>
            <person name="Castanera R."/>
            <person name="Culley D."/>
            <person name="Daum C."/>
            <person name="Ezra D."/>
            <person name="Gonzalez J."/>
            <person name="Henrissat B."/>
            <person name="Kuo A."/>
            <person name="Liang C."/>
            <person name="Lipzen A."/>
            <person name="Lutzoni F."/>
            <person name="Magnuson J."/>
            <person name="Mondo S."/>
            <person name="Nolan M."/>
            <person name="Ohm R."/>
            <person name="Pangilinan J."/>
            <person name="Park H.-J."/>
            <person name="Ramirez L."/>
            <person name="Alfaro M."/>
            <person name="Sun H."/>
            <person name="Tritt A."/>
            <person name="Yoshinaga Y."/>
            <person name="Zwiers L.-H."/>
            <person name="Turgeon B."/>
            <person name="Goodwin S."/>
            <person name="Spatafora J."/>
            <person name="Crous P."/>
            <person name="Grigoriev I."/>
        </authorList>
    </citation>
    <scope>NUCLEOTIDE SEQUENCE</scope>
    <source>
        <strain evidence="1">ATCC 36951</strain>
    </source>
</reference>
<evidence type="ECO:0000313" key="1">
    <source>
        <dbReference type="EMBL" id="KAF2167185.1"/>
    </source>
</evidence>
<dbReference type="OrthoDB" id="10534108at2759"/>
<keyword evidence="2" id="KW-1185">Reference proteome</keyword>